<keyword evidence="4" id="KW-0378">Hydrolase</keyword>
<evidence type="ECO:0000313" key="5">
    <source>
        <dbReference type="Proteomes" id="UP001359886"/>
    </source>
</evidence>
<organism evidence="4 5">
    <name type="scientific">Elongatibacter sediminis</name>
    <dbReference type="NCBI Taxonomy" id="3119006"/>
    <lineage>
        <taxon>Bacteria</taxon>
        <taxon>Pseudomonadati</taxon>
        <taxon>Pseudomonadota</taxon>
        <taxon>Gammaproteobacteria</taxon>
        <taxon>Chromatiales</taxon>
        <taxon>Wenzhouxiangellaceae</taxon>
        <taxon>Elongatibacter</taxon>
    </lineage>
</organism>
<dbReference type="GO" id="GO:0016787">
    <property type="term" value="F:hydrolase activity"/>
    <property type="evidence" value="ECO:0007669"/>
    <property type="project" value="UniProtKB-KW"/>
</dbReference>
<proteinExistence type="predicted"/>
<reference evidence="4 5" key="1">
    <citation type="submission" date="2024-02" db="EMBL/GenBank/DDBJ databases">
        <title>A novel Wenzhouxiangellaceae bacterium, isolated from coastal sediments.</title>
        <authorList>
            <person name="Du Z.-J."/>
            <person name="Ye Y.-Q."/>
            <person name="Zhang X.-Y."/>
        </authorList>
    </citation>
    <scope>NUCLEOTIDE SEQUENCE [LARGE SCALE GENOMIC DNA]</scope>
    <source>
        <strain evidence="4 5">CH-27</strain>
    </source>
</reference>
<feature type="domain" description="AB hydrolase-1" evidence="2">
    <location>
        <begin position="22"/>
        <end position="198"/>
    </location>
</feature>
<dbReference type="InterPro" id="IPR050266">
    <property type="entry name" value="AB_hydrolase_sf"/>
</dbReference>
<dbReference type="Pfam" id="PF06722">
    <property type="entry name" value="EryCIII-like_C"/>
    <property type="match status" value="1"/>
</dbReference>
<dbReference type="InterPro" id="IPR029058">
    <property type="entry name" value="AB_hydrolase_fold"/>
</dbReference>
<dbReference type="EMBL" id="JAZHOG010000001">
    <property type="protein sequence ID" value="MEJ8566330.1"/>
    <property type="molecule type" value="Genomic_DNA"/>
</dbReference>
<evidence type="ECO:0000259" key="2">
    <source>
        <dbReference type="Pfam" id="PF00561"/>
    </source>
</evidence>
<sequence length="640" mass="70161">MPEVTANGVRFHVQWLGAGPRTVVFLHGLVMDNLSSWYFTAANRVARHCRVMLYDLRGHGRSERPREGYRVEDMVDDLAALLDASGIDSPVALVGNSFGGLLALAFAARHPERVGRITLIDAHVSAAGWGEEMAATLSLQGEERDRLIAESFKDWLGRHQERKRNRLAENARELVYETRLVEDLRRSKPLDDSDLKAIDCPILALYGTESDVLDHGERLRRNAPRCELRLLPGCTHSVLWEATQEVVGTIEAFHAPRRFLFVVPPLTGHINPTMPIALELERRGHAVAWAVHPGAAKGRLPGAAKILPLDDDLPGGMQDEFLQRARQLRGPARLKFLFEDFFVPLARAMRPQVEAAIEEWNPDVIVSDQQALAGGLAARRLGLPWASLSTTSATLTDPFAGLPRVAEWLQELMAELQREAELEPVADPQLSPRLALVLSASELVGPDQEYPGSVRFVGPALGHRPGVEFPWDWLQSGSRKLLISLGTINADLGRRFYAEAMQALEGCDVQVIVAAPADLLPEPPPNFLVRDFVPQLELLPRLDAVLCHAGHNTVAESLAHGVPLVVAPIKDDQPVVAQQVVRAGAGVQIKFGRVRAAGIRAAVERVLDDPDYTDAAVRVGAAFRQAGGPVRAADLLEMLD</sequence>
<keyword evidence="5" id="KW-1185">Reference proteome</keyword>
<dbReference type="FunFam" id="3.40.50.2000:FF:000072">
    <property type="entry name" value="Glycosyl transferase"/>
    <property type="match status" value="1"/>
</dbReference>
<protein>
    <submittedName>
        <fullName evidence="4">Alpha/beta fold hydrolase</fullName>
    </submittedName>
</protein>
<keyword evidence="1" id="KW-0808">Transferase</keyword>
<comment type="caution">
    <text evidence="4">The sequence shown here is derived from an EMBL/GenBank/DDBJ whole genome shotgun (WGS) entry which is preliminary data.</text>
</comment>
<dbReference type="Gene3D" id="3.40.50.1820">
    <property type="entry name" value="alpha/beta hydrolase"/>
    <property type="match status" value="1"/>
</dbReference>
<dbReference type="PROSITE" id="PS00375">
    <property type="entry name" value="UDPGT"/>
    <property type="match status" value="1"/>
</dbReference>
<dbReference type="RefSeq" id="WP_354693650.1">
    <property type="nucleotide sequence ID" value="NZ_JAZHOG010000001.1"/>
</dbReference>
<evidence type="ECO:0000256" key="1">
    <source>
        <dbReference type="ARBA" id="ARBA00022679"/>
    </source>
</evidence>
<gene>
    <name evidence="4" type="ORF">V3330_01725</name>
</gene>
<dbReference type="InterPro" id="IPR002213">
    <property type="entry name" value="UDP_glucos_trans"/>
</dbReference>
<dbReference type="GO" id="GO:0016020">
    <property type="term" value="C:membrane"/>
    <property type="evidence" value="ECO:0007669"/>
    <property type="project" value="TreeGrafter"/>
</dbReference>
<accession>A0AAW9RD70</accession>
<dbReference type="Gene3D" id="3.40.50.2000">
    <property type="entry name" value="Glycogen Phosphorylase B"/>
    <property type="match status" value="2"/>
</dbReference>
<dbReference type="InterPro" id="IPR000073">
    <property type="entry name" value="AB_hydrolase_1"/>
</dbReference>
<dbReference type="PRINTS" id="PR00111">
    <property type="entry name" value="ABHYDROLASE"/>
</dbReference>
<dbReference type="PANTHER" id="PTHR43798">
    <property type="entry name" value="MONOACYLGLYCEROL LIPASE"/>
    <property type="match status" value="1"/>
</dbReference>
<evidence type="ECO:0000259" key="3">
    <source>
        <dbReference type="Pfam" id="PF06722"/>
    </source>
</evidence>
<dbReference type="PANTHER" id="PTHR43798:SF33">
    <property type="entry name" value="HYDROLASE, PUTATIVE (AFU_ORTHOLOGUE AFUA_2G14860)-RELATED"/>
    <property type="match status" value="1"/>
</dbReference>
<dbReference type="GO" id="GO:0008194">
    <property type="term" value="F:UDP-glycosyltransferase activity"/>
    <property type="evidence" value="ECO:0007669"/>
    <property type="project" value="InterPro"/>
</dbReference>
<dbReference type="GO" id="GO:0016758">
    <property type="term" value="F:hexosyltransferase activity"/>
    <property type="evidence" value="ECO:0007669"/>
    <property type="project" value="UniProtKB-ARBA"/>
</dbReference>
<dbReference type="CDD" id="cd03784">
    <property type="entry name" value="GT1_Gtf-like"/>
    <property type="match status" value="1"/>
</dbReference>
<dbReference type="Pfam" id="PF00561">
    <property type="entry name" value="Abhydrolase_1"/>
    <property type="match status" value="1"/>
</dbReference>
<dbReference type="SUPFAM" id="SSF53756">
    <property type="entry name" value="UDP-Glycosyltransferase/glycogen phosphorylase"/>
    <property type="match status" value="1"/>
</dbReference>
<dbReference type="Proteomes" id="UP001359886">
    <property type="component" value="Unassembled WGS sequence"/>
</dbReference>
<dbReference type="SUPFAM" id="SSF53474">
    <property type="entry name" value="alpha/beta-Hydrolases"/>
    <property type="match status" value="1"/>
</dbReference>
<evidence type="ECO:0000313" key="4">
    <source>
        <dbReference type="EMBL" id="MEJ8566330.1"/>
    </source>
</evidence>
<dbReference type="InterPro" id="IPR010610">
    <property type="entry name" value="EryCIII-like_C"/>
</dbReference>
<feature type="domain" description="Erythromycin biosynthesis protein CIII-like C-terminal" evidence="3">
    <location>
        <begin position="500"/>
        <end position="622"/>
    </location>
</feature>
<dbReference type="InterPro" id="IPR035595">
    <property type="entry name" value="UDP_glycos_trans_CS"/>
</dbReference>
<dbReference type="AlphaFoldDB" id="A0AAW9RD70"/>
<name>A0AAW9RD70_9GAMM</name>